<accession>A0A5B7JDM9</accession>
<feature type="compositionally biased region" description="Polar residues" evidence="1">
    <location>
        <begin position="12"/>
        <end position="56"/>
    </location>
</feature>
<feature type="compositionally biased region" description="Basic and acidic residues" evidence="1">
    <location>
        <begin position="1"/>
        <end position="10"/>
    </location>
</feature>
<dbReference type="EMBL" id="VSRR010091327">
    <property type="protein sequence ID" value="MPC92453.1"/>
    <property type="molecule type" value="Genomic_DNA"/>
</dbReference>
<evidence type="ECO:0000256" key="1">
    <source>
        <dbReference type="SAM" id="MobiDB-lite"/>
    </source>
</evidence>
<reference evidence="2 3" key="1">
    <citation type="submission" date="2019-05" db="EMBL/GenBank/DDBJ databases">
        <title>Another draft genome of Portunus trituberculatus and its Hox gene families provides insights of decapod evolution.</title>
        <authorList>
            <person name="Jeong J.-H."/>
            <person name="Song I."/>
            <person name="Kim S."/>
            <person name="Choi T."/>
            <person name="Kim D."/>
            <person name="Ryu S."/>
            <person name="Kim W."/>
        </authorList>
    </citation>
    <scope>NUCLEOTIDE SEQUENCE [LARGE SCALE GENOMIC DNA]</scope>
    <source>
        <tissue evidence="2">Muscle</tissue>
    </source>
</reference>
<proteinExistence type="predicted"/>
<keyword evidence="3" id="KW-1185">Reference proteome</keyword>
<feature type="region of interest" description="Disordered" evidence="1">
    <location>
        <begin position="1"/>
        <end position="100"/>
    </location>
</feature>
<evidence type="ECO:0000313" key="3">
    <source>
        <dbReference type="Proteomes" id="UP000324222"/>
    </source>
</evidence>
<protein>
    <submittedName>
        <fullName evidence="2">Uncharacterized protein</fullName>
    </submittedName>
</protein>
<comment type="caution">
    <text evidence="2">The sequence shown here is derived from an EMBL/GenBank/DDBJ whole genome shotgun (WGS) entry which is preliminary data.</text>
</comment>
<dbReference type="AlphaFoldDB" id="A0A5B7JDM9"/>
<gene>
    <name evidence="2" type="ORF">E2C01_087542</name>
</gene>
<sequence>MPVIRPERHSACQPTPQPSKSPVYLSASQHNRPGSQMADSSQETAQRFSGILTSHHSFPALPRRPLPFPSTLVSPDRTRLATAPKEALRRGEGQDVESPEGLALHTATTPSLRCPGHYGNWLCWYLVHECSFSCLRTAED</sequence>
<dbReference type="Proteomes" id="UP000324222">
    <property type="component" value="Unassembled WGS sequence"/>
</dbReference>
<name>A0A5B7JDM9_PORTR</name>
<evidence type="ECO:0000313" key="2">
    <source>
        <dbReference type="EMBL" id="MPC92453.1"/>
    </source>
</evidence>
<organism evidence="2 3">
    <name type="scientific">Portunus trituberculatus</name>
    <name type="common">Swimming crab</name>
    <name type="synonym">Neptunus trituberculatus</name>
    <dbReference type="NCBI Taxonomy" id="210409"/>
    <lineage>
        <taxon>Eukaryota</taxon>
        <taxon>Metazoa</taxon>
        <taxon>Ecdysozoa</taxon>
        <taxon>Arthropoda</taxon>
        <taxon>Crustacea</taxon>
        <taxon>Multicrustacea</taxon>
        <taxon>Malacostraca</taxon>
        <taxon>Eumalacostraca</taxon>
        <taxon>Eucarida</taxon>
        <taxon>Decapoda</taxon>
        <taxon>Pleocyemata</taxon>
        <taxon>Brachyura</taxon>
        <taxon>Eubrachyura</taxon>
        <taxon>Portunoidea</taxon>
        <taxon>Portunidae</taxon>
        <taxon>Portuninae</taxon>
        <taxon>Portunus</taxon>
    </lineage>
</organism>